<proteinExistence type="predicted"/>
<evidence type="ECO:0000313" key="2">
    <source>
        <dbReference type="Proteomes" id="UP000018467"/>
    </source>
</evidence>
<reference evidence="2" key="2">
    <citation type="journal article" date="2014" name="Nat. Commun.">
        <title>The cavefish genome reveals candidate genes for eye loss.</title>
        <authorList>
            <person name="McGaugh S.E."/>
            <person name="Gross J.B."/>
            <person name="Aken B."/>
            <person name="Blin M."/>
            <person name="Borowsky R."/>
            <person name="Chalopin D."/>
            <person name="Hinaux H."/>
            <person name="Jeffery W.R."/>
            <person name="Keene A."/>
            <person name="Ma L."/>
            <person name="Minx P."/>
            <person name="Murphy D."/>
            <person name="O'Quin K.E."/>
            <person name="Retaux S."/>
            <person name="Rohner N."/>
            <person name="Searle S.M."/>
            <person name="Stahl B.A."/>
            <person name="Tabin C."/>
            <person name="Volff J.N."/>
            <person name="Yoshizawa M."/>
            <person name="Warren W.C."/>
        </authorList>
    </citation>
    <scope>NUCLEOTIDE SEQUENCE [LARGE SCALE GENOMIC DNA]</scope>
    <source>
        <strain evidence="2">female</strain>
    </source>
</reference>
<evidence type="ECO:0000313" key="1">
    <source>
        <dbReference type="Ensembl" id="ENSAMXP00000048862.1"/>
    </source>
</evidence>
<sequence>CNCDGFQEKLRQQHENSMHKELEKLLSTTSGAEAEVSGRRGGVKDAILIIHLP</sequence>
<reference evidence="1" key="3">
    <citation type="submission" date="2025-08" db="UniProtKB">
        <authorList>
            <consortium name="Ensembl"/>
        </authorList>
    </citation>
    <scope>IDENTIFICATION</scope>
</reference>
<reference evidence="2" key="1">
    <citation type="submission" date="2013-03" db="EMBL/GenBank/DDBJ databases">
        <authorList>
            <person name="Jeffery W."/>
            <person name="Warren W."/>
            <person name="Wilson R.K."/>
        </authorList>
    </citation>
    <scope>NUCLEOTIDE SEQUENCE</scope>
    <source>
        <strain evidence="2">female</strain>
    </source>
</reference>
<dbReference type="InParanoid" id="A0A3B1K2G9"/>
<dbReference type="Bgee" id="ENSAMXG00000036355">
    <property type="expression patterns" value="Expressed in liver"/>
</dbReference>
<dbReference type="Proteomes" id="UP000018467">
    <property type="component" value="Unassembled WGS sequence"/>
</dbReference>
<protein>
    <submittedName>
        <fullName evidence="1">Uncharacterized protein</fullName>
    </submittedName>
</protein>
<dbReference type="Ensembl" id="ENSAMXT00000050096.1">
    <property type="protein sequence ID" value="ENSAMXP00000048862.1"/>
    <property type="gene ID" value="ENSAMXG00000036355.1"/>
</dbReference>
<keyword evidence="2" id="KW-1185">Reference proteome</keyword>
<name>A0A3B1K2G9_ASTMX</name>
<reference evidence="1" key="4">
    <citation type="submission" date="2025-09" db="UniProtKB">
        <authorList>
            <consortium name="Ensembl"/>
        </authorList>
    </citation>
    <scope>IDENTIFICATION</scope>
</reference>
<dbReference type="AlphaFoldDB" id="A0A3B1K2G9"/>
<organism evidence="1 2">
    <name type="scientific">Astyanax mexicanus</name>
    <name type="common">Blind cave fish</name>
    <name type="synonym">Astyanax fasciatus mexicanus</name>
    <dbReference type="NCBI Taxonomy" id="7994"/>
    <lineage>
        <taxon>Eukaryota</taxon>
        <taxon>Metazoa</taxon>
        <taxon>Chordata</taxon>
        <taxon>Craniata</taxon>
        <taxon>Vertebrata</taxon>
        <taxon>Euteleostomi</taxon>
        <taxon>Actinopterygii</taxon>
        <taxon>Neopterygii</taxon>
        <taxon>Teleostei</taxon>
        <taxon>Ostariophysi</taxon>
        <taxon>Characiformes</taxon>
        <taxon>Characoidei</taxon>
        <taxon>Acestrorhamphidae</taxon>
        <taxon>Acestrorhamphinae</taxon>
        <taxon>Astyanax</taxon>
    </lineage>
</organism>
<accession>A0A3B1K2G9</accession>